<dbReference type="Proteomes" id="UP000233551">
    <property type="component" value="Unassembled WGS sequence"/>
</dbReference>
<gene>
    <name evidence="1" type="ORF">CRG98_019110</name>
</gene>
<keyword evidence="2" id="KW-1185">Reference proteome</keyword>
<comment type="caution">
    <text evidence="1">The sequence shown here is derived from an EMBL/GenBank/DDBJ whole genome shotgun (WGS) entry which is preliminary data.</text>
</comment>
<evidence type="ECO:0000313" key="1">
    <source>
        <dbReference type="EMBL" id="PKI60456.1"/>
    </source>
</evidence>
<evidence type="ECO:0000313" key="2">
    <source>
        <dbReference type="Proteomes" id="UP000233551"/>
    </source>
</evidence>
<name>A0A2I0JYD3_PUNGR</name>
<organism evidence="1 2">
    <name type="scientific">Punica granatum</name>
    <name type="common">Pomegranate</name>
    <dbReference type="NCBI Taxonomy" id="22663"/>
    <lineage>
        <taxon>Eukaryota</taxon>
        <taxon>Viridiplantae</taxon>
        <taxon>Streptophyta</taxon>
        <taxon>Embryophyta</taxon>
        <taxon>Tracheophyta</taxon>
        <taxon>Spermatophyta</taxon>
        <taxon>Magnoliopsida</taxon>
        <taxon>eudicotyledons</taxon>
        <taxon>Gunneridae</taxon>
        <taxon>Pentapetalae</taxon>
        <taxon>rosids</taxon>
        <taxon>malvids</taxon>
        <taxon>Myrtales</taxon>
        <taxon>Lythraceae</taxon>
        <taxon>Punica</taxon>
    </lineage>
</organism>
<reference evidence="1 2" key="1">
    <citation type="submission" date="2017-11" db="EMBL/GenBank/DDBJ databases">
        <title>De-novo sequencing of pomegranate (Punica granatum L.) genome.</title>
        <authorList>
            <person name="Akparov Z."/>
            <person name="Amiraslanov A."/>
            <person name="Hajiyeva S."/>
            <person name="Abbasov M."/>
            <person name="Kaur K."/>
            <person name="Hamwieh A."/>
            <person name="Solovyev V."/>
            <person name="Salamov A."/>
            <person name="Braich B."/>
            <person name="Kosarev P."/>
            <person name="Mahmoud A."/>
            <person name="Hajiyev E."/>
            <person name="Babayeva S."/>
            <person name="Izzatullayeva V."/>
            <person name="Mammadov A."/>
            <person name="Mammadov A."/>
            <person name="Sharifova S."/>
            <person name="Ojaghi J."/>
            <person name="Eynullazada K."/>
            <person name="Bayramov B."/>
            <person name="Abdulazimova A."/>
            <person name="Shahmuradov I."/>
        </authorList>
    </citation>
    <scope>NUCLEOTIDE SEQUENCE [LARGE SCALE GENOMIC DNA]</scope>
    <source>
        <strain evidence="2">cv. AG2017</strain>
        <tissue evidence="1">Leaf</tissue>
    </source>
</reference>
<dbReference type="EMBL" id="PGOL01001148">
    <property type="protein sequence ID" value="PKI60456.1"/>
    <property type="molecule type" value="Genomic_DNA"/>
</dbReference>
<protein>
    <submittedName>
        <fullName evidence="1">Uncharacterized protein</fullName>
    </submittedName>
</protein>
<accession>A0A2I0JYD3</accession>
<sequence length="70" mass="7904">MIGVRKKNPRRAKDGISHRTEGLANYRCLVRVPARTSSEVSINQVDLRIGRRVCSAVDKWGGNRGRCLRL</sequence>
<proteinExistence type="predicted"/>
<dbReference type="AlphaFoldDB" id="A0A2I0JYD3"/>